<dbReference type="SUPFAM" id="SSF50447">
    <property type="entry name" value="Translation proteins"/>
    <property type="match status" value="1"/>
</dbReference>
<dbReference type="InterPro" id="IPR007504">
    <property type="entry name" value="H/ACA_rnp_Gar1/Naf1"/>
</dbReference>
<evidence type="ECO:0000256" key="6">
    <source>
        <dbReference type="ARBA" id="ARBA00022553"/>
    </source>
</evidence>
<dbReference type="EMBL" id="CAJNOI010000004">
    <property type="protein sequence ID" value="CAF0741908.1"/>
    <property type="molecule type" value="Genomic_DNA"/>
</dbReference>
<keyword evidence="4" id="KW-0690">Ribosome biogenesis</keyword>
<protein>
    <recommendedName>
        <fullName evidence="3">H/ACA ribonucleoprotein complex non-core subunit NAF1</fullName>
    </recommendedName>
</protein>
<dbReference type="EMBL" id="CAJNOM010000067">
    <property type="protein sequence ID" value="CAF0967110.1"/>
    <property type="molecule type" value="Genomic_DNA"/>
</dbReference>
<gene>
    <name evidence="10" type="ORF">BJG266_LOCUS1903</name>
    <name evidence="11" type="ORF">QVE165_LOCUS13132</name>
</gene>
<dbReference type="GO" id="GO:0005634">
    <property type="term" value="C:nucleus"/>
    <property type="evidence" value="ECO:0007669"/>
    <property type="project" value="UniProtKB-SubCell"/>
</dbReference>
<keyword evidence="7" id="KW-0694">RNA-binding</keyword>
<dbReference type="FunFam" id="2.40.10.230:FF:000002">
    <property type="entry name" value="H/ACA ribonucleoprotein complex non-core subunit NAF1"/>
    <property type="match status" value="1"/>
</dbReference>
<accession>A0A814E4T5</accession>
<dbReference type="InterPro" id="IPR009000">
    <property type="entry name" value="Transl_B-barrel_sf"/>
</dbReference>
<feature type="compositionally biased region" description="Low complexity" evidence="9">
    <location>
        <begin position="361"/>
        <end position="380"/>
    </location>
</feature>
<reference evidence="11" key="1">
    <citation type="submission" date="2021-02" db="EMBL/GenBank/DDBJ databases">
        <authorList>
            <person name="Nowell W R."/>
        </authorList>
    </citation>
    <scope>NUCLEOTIDE SEQUENCE</scope>
</reference>
<feature type="region of interest" description="Disordered" evidence="9">
    <location>
        <begin position="293"/>
        <end position="398"/>
    </location>
</feature>
<keyword evidence="6" id="KW-0597">Phosphoprotein</keyword>
<evidence type="ECO:0000256" key="8">
    <source>
        <dbReference type="ARBA" id="ARBA00023242"/>
    </source>
</evidence>
<evidence type="ECO:0000256" key="2">
    <source>
        <dbReference type="ARBA" id="ARBA00009801"/>
    </source>
</evidence>
<dbReference type="Proteomes" id="UP000663832">
    <property type="component" value="Unassembled WGS sequence"/>
</dbReference>
<proteinExistence type="inferred from homology"/>
<dbReference type="PANTHER" id="PTHR31633:SF1">
    <property type="entry name" value="H_ACA RIBONUCLEOPROTEIN COMPLEX NON-CORE SUBUNIT NAF1"/>
    <property type="match status" value="1"/>
</dbReference>
<dbReference type="GO" id="GO:0006364">
    <property type="term" value="P:rRNA processing"/>
    <property type="evidence" value="ECO:0007669"/>
    <property type="project" value="UniProtKB-KW"/>
</dbReference>
<evidence type="ECO:0000256" key="3">
    <source>
        <dbReference type="ARBA" id="ARBA00021438"/>
    </source>
</evidence>
<dbReference type="GO" id="GO:0005732">
    <property type="term" value="C:sno(s)RNA-containing ribonucleoprotein complex"/>
    <property type="evidence" value="ECO:0007669"/>
    <property type="project" value="InterPro"/>
</dbReference>
<evidence type="ECO:0000313" key="10">
    <source>
        <dbReference type="EMBL" id="CAF0741908.1"/>
    </source>
</evidence>
<feature type="compositionally biased region" description="Polar residues" evidence="9">
    <location>
        <begin position="381"/>
        <end position="398"/>
    </location>
</feature>
<feature type="region of interest" description="Disordered" evidence="9">
    <location>
        <begin position="46"/>
        <end position="118"/>
    </location>
</feature>
<sequence length="398" mass="45623">MANLHSNYSVDHDIRNLLDDLIEQIHLVNSLCDNVTIKLEPRYHKKVKKTKNRSMTSKQKKRQIFSSSEDDSSSSSDESFLSDDKNTLINDDSESDTDEQKALRNRHGPRTRNELAVDELPPIENLTITLSEETPIECIGHIRHIIDGKLVIIESLVHSPALNDDSVIFNRDRRSIGLIFETFGPVEKPYYSIRYNDIDNIYQRQIELNQEVFYAPKETTYTKYVFVQELRALKGSDASWEDDNEPPKFAIDYSDDEQERAAKAIQKGKRNFEEITNEQMMDATANHINNFQPNHFNAERGRGRGRGRGYNRGFRGGNDNRPAPSIPNWFQNTSNSPSPQYRSTIPQSSWQNNANTTTNMSTPFSNVVSSSTNNPNVRPTQQQSFQGNNSTHSVFPWM</sequence>
<evidence type="ECO:0000256" key="4">
    <source>
        <dbReference type="ARBA" id="ARBA00022517"/>
    </source>
</evidence>
<dbReference type="GO" id="GO:0000493">
    <property type="term" value="P:box H/ACA snoRNP assembly"/>
    <property type="evidence" value="ECO:0007669"/>
    <property type="project" value="InterPro"/>
</dbReference>
<evidence type="ECO:0000256" key="1">
    <source>
        <dbReference type="ARBA" id="ARBA00004123"/>
    </source>
</evidence>
<evidence type="ECO:0000256" key="9">
    <source>
        <dbReference type="SAM" id="MobiDB-lite"/>
    </source>
</evidence>
<dbReference type="GO" id="GO:0003723">
    <property type="term" value="F:RNA binding"/>
    <property type="evidence" value="ECO:0007669"/>
    <property type="project" value="UniProtKB-KW"/>
</dbReference>
<keyword evidence="12" id="KW-1185">Reference proteome</keyword>
<comment type="similarity">
    <text evidence="2">Belongs to the NAF1 family.</text>
</comment>
<dbReference type="InterPro" id="IPR040309">
    <property type="entry name" value="Naf1"/>
</dbReference>
<evidence type="ECO:0000256" key="5">
    <source>
        <dbReference type="ARBA" id="ARBA00022552"/>
    </source>
</evidence>
<organism evidence="11 12">
    <name type="scientific">Adineta steineri</name>
    <dbReference type="NCBI Taxonomy" id="433720"/>
    <lineage>
        <taxon>Eukaryota</taxon>
        <taxon>Metazoa</taxon>
        <taxon>Spiralia</taxon>
        <taxon>Gnathifera</taxon>
        <taxon>Rotifera</taxon>
        <taxon>Eurotatoria</taxon>
        <taxon>Bdelloidea</taxon>
        <taxon>Adinetida</taxon>
        <taxon>Adinetidae</taxon>
        <taxon>Adineta</taxon>
    </lineage>
</organism>
<dbReference type="Proteomes" id="UP000663877">
    <property type="component" value="Unassembled WGS sequence"/>
</dbReference>
<dbReference type="Gene3D" id="2.40.10.230">
    <property type="entry name" value="Probable tRNA pseudouridine synthase domain"/>
    <property type="match status" value="1"/>
</dbReference>
<dbReference type="GO" id="GO:0001522">
    <property type="term" value="P:pseudouridine synthesis"/>
    <property type="evidence" value="ECO:0007669"/>
    <property type="project" value="InterPro"/>
</dbReference>
<dbReference type="Pfam" id="PF04410">
    <property type="entry name" value="Gar1"/>
    <property type="match status" value="1"/>
</dbReference>
<comment type="caution">
    <text evidence="11">The sequence shown here is derived from an EMBL/GenBank/DDBJ whole genome shotgun (WGS) entry which is preliminary data.</text>
</comment>
<comment type="subcellular location">
    <subcellularLocation>
        <location evidence="1">Nucleus</location>
    </subcellularLocation>
</comment>
<keyword evidence="8" id="KW-0539">Nucleus</keyword>
<name>A0A814E4T5_9BILA</name>
<dbReference type="AlphaFoldDB" id="A0A814E4T5"/>
<feature type="compositionally biased region" description="Basic residues" evidence="9">
    <location>
        <begin position="46"/>
        <end position="63"/>
    </location>
</feature>
<dbReference type="GO" id="GO:0043489">
    <property type="term" value="P:RNA stabilization"/>
    <property type="evidence" value="ECO:0007669"/>
    <property type="project" value="UniProtKB-ARBA"/>
</dbReference>
<evidence type="ECO:0000313" key="12">
    <source>
        <dbReference type="Proteomes" id="UP000663832"/>
    </source>
</evidence>
<keyword evidence="5" id="KW-0698">rRNA processing</keyword>
<feature type="compositionally biased region" description="Polar residues" evidence="9">
    <location>
        <begin position="328"/>
        <end position="360"/>
    </location>
</feature>
<dbReference type="InterPro" id="IPR038664">
    <property type="entry name" value="Gar1/Naf1_Cbf5-bd_sf"/>
</dbReference>
<dbReference type="PANTHER" id="PTHR31633">
    <property type="entry name" value="H/ACA RIBONUCLEOPROTEIN COMPLEX NON-CORE SUBUNIT NAF1"/>
    <property type="match status" value="1"/>
</dbReference>
<evidence type="ECO:0000313" key="11">
    <source>
        <dbReference type="EMBL" id="CAF0967110.1"/>
    </source>
</evidence>
<evidence type="ECO:0000256" key="7">
    <source>
        <dbReference type="ARBA" id="ARBA00022884"/>
    </source>
</evidence>
<dbReference type="OrthoDB" id="21550at2759"/>